<dbReference type="HOGENOM" id="CLU_750380_0_0_1"/>
<dbReference type="PROSITE" id="PS51412">
    <property type="entry name" value="MACPF_2"/>
    <property type="match status" value="1"/>
</dbReference>
<evidence type="ECO:0000313" key="3">
    <source>
        <dbReference type="Proteomes" id="UP000030755"/>
    </source>
</evidence>
<dbReference type="AlphaFoldDB" id="A0A075AZ80"/>
<name>A0A075AZ80_ROZAC</name>
<keyword evidence="3" id="KW-1185">Reference proteome</keyword>
<protein>
    <recommendedName>
        <fullName evidence="1">MACPF domain-containing protein</fullName>
    </recommendedName>
</protein>
<sequence>MTGNTVSAIKSKRIFTQESDALMKLKTLYARHKEIEKVAGNISNAKSFLGHGHTLTGNKILFLNFEPETQLYDLDEVNIKYSKINNYDESNEIIDSFSSYTTYLTNAFSFNVKKSLSYFFSLLKGGLGLSLSLRNESMPRNNSSKSIISYLEDKMNVLYTIQIDDNDLVKIKHAEDMLFLFNSLLPADLRTTQLDSSRWFGYKFFIQKFGTHVATSVDYGARVRHYYEVSSHDLNVAKNLHASLDLQIPILKRDGGGPKLSSGIKKSAKDSKNVTKSRKLILGGSDDMKSWIAKHSSNSEVVSEFLQSALENPKPIRYRFKSIAFLVENLIRSRNENWDLSSFDLRRIKNLEFLVDYMLLQNDIYKYNN</sequence>
<evidence type="ECO:0000313" key="2">
    <source>
        <dbReference type="EMBL" id="EPZ35449.1"/>
    </source>
</evidence>
<accession>A0A075AZ80</accession>
<proteinExistence type="predicted"/>
<gene>
    <name evidence="2" type="ORF">O9G_005284</name>
</gene>
<reference evidence="2 3" key="1">
    <citation type="journal article" date="2013" name="Curr. Biol.">
        <title>Shared signatures of parasitism and phylogenomics unite Cryptomycota and microsporidia.</title>
        <authorList>
            <person name="James T.Y."/>
            <person name="Pelin A."/>
            <person name="Bonen L."/>
            <person name="Ahrendt S."/>
            <person name="Sain D."/>
            <person name="Corradi N."/>
            <person name="Stajich J.E."/>
        </authorList>
    </citation>
    <scope>NUCLEOTIDE SEQUENCE [LARGE SCALE GENOMIC DNA]</scope>
    <source>
        <strain evidence="2 3">CSF55</strain>
    </source>
</reference>
<dbReference type="Pfam" id="PF01823">
    <property type="entry name" value="MACPF"/>
    <property type="match status" value="1"/>
</dbReference>
<dbReference type="OrthoDB" id="5948670at2759"/>
<dbReference type="InterPro" id="IPR020864">
    <property type="entry name" value="MACPF"/>
</dbReference>
<dbReference type="Proteomes" id="UP000030755">
    <property type="component" value="Unassembled WGS sequence"/>
</dbReference>
<organism evidence="2 3">
    <name type="scientific">Rozella allomycis (strain CSF55)</name>
    <dbReference type="NCBI Taxonomy" id="988480"/>
    <lineage>
        <taxon>Eukaryota</taxon>
        <taxon>Fungi</taxon>
        <taxon>Fungi incertae sedis</taxon>
        <taxon>Cryptomycota</taxon>
        <taxon>Cryptomycota incertae sedis</taxon>
        <taxon>Rozella</taxon>
    </lineage>
</organism>
<evidence type="ECO:0000259" key="1">
    <source>
        <dbReference type="PROSITE" id="PS51412"/>
    </source>
</evidence>
<feature type="domain" description="MACPF" evidence="1">
    <location>
        <begin position="14"/>
        <end position="362"/>
    </location>
</feature>
<dbReference type="EMBL" id="KE560833">
    <property type="protein sequence ID" value="EPZ35449.1"/>
    <property type="molecule type" value="Genomic_DNA"/>
</dbReference>